<evidence type="ECO:0000259" key="4">
    <source>
        <dbReference type="PROSITE" id="PS50893"/>
    </source>
</evidence>
<name>A0A0P7H954_9EURY</name>
<keyword evidence="3 5" id="KW-0067">ATP-binding</keyword>
<dbReference type="SUPFAM" id="SSF52540">
    <property type="entry name" value="P-loop containing nucleoside triphosphate hydrolases"/>
    <property type="match status" value="1"/>
</dbReference>
<dbReference type="PANTHER" id="PTHR42939:SF1">
    <property type="entry name" value="ABC TRANSPORTER ATP-BINDING PROTEIN ALBC-RELATED"/>
    <property type="match status" value="1"/>
</dbReference>
<dbReference type="Gene3D" id="3.40.50.300">
    <property type="entry name" value="P-loop containing nucleotide triphosphate hydrolases"/>
    <property type="match status" value="1"/>
</dbReference>
<dbReference type="InterPro" id="IPR027417">
    <property type="entry name" value="P-loop_NTPase"/>
</dbReference>
<proteinExistence type="predicted"/>
<dbReference type="PANTHER" id="PTHR42939">
    <property type="entry name" value="ABC TRANSPORTER ATP-BINDING PROTEIN ALBC-RELATED"/>
    <property type="match status" value="1"/>
</dbReference>
<keyword evidence="2" id="KW-0547">Nucleotide-binding</keyword>
<reference evidence="6" key="1">
    <citation type="submission" date="2013-11" db="EMBL/GenBank/DDBJ databases">
        <authorList>
            <person name="Hoang H.T."/>
            <person name="Killian M.L."/>
            <person name="Madson D.M."/>
            <person name="Arruda P.H.E."/>
            <person name="Sun D."/>
            <person name="Schwartz K.J."/>
            <person name="Yoon K."/>
        </authorList>
    </citation>
    <scope>NUCLEOTIDE SEQUENCE [LARGE SCALE GENOMIC DNA]</scope>
    <source>
        <strain evidence="6">CDK2</strain>
    </source>
</reference>
<dbReference type="GO" id="GO:0005524">
    <property type="term" value="F:ATP binding"/>
    <property type="evidence" value="ECO:0007669"/>
    <property type="project" value="UniProtKB-KW"/>
</dbReference>
<dbReference type="AlphaFoldDB" id="A0A0P7H954"/>
<accession>A0A0P7H954</accession>
<dbReference type="SMART" id="SM00382">
    <property type="entry name" value="AAA"/>
    <property type="match status" value="1"/>
</dbReference>
<dbReference type="InterPro" id="IPR003593">
    <property type="entry name" value="AAA+_ATPase"/>
</dbReference>
<sequence length="246" mass="25527">MSEPVLEFADASFAFGDVTILDDASVALEDGTFVALVGPNGSGKTTALELFAGLRSLDTGTVTRPATTGRTVAYLPQSPRFRPGFTVREVVAFYGSLVETEVDADAILSRVGLGGATDRRVDELSGGMTRLLGLAQALIGDPPVVVLDEPTSGLDPDIADHIFEAAASMAADGRLVLTTSHDLEAVSRYADRVLLIANGEFVLDGSPAALVEQAGAERLRDVFSATVAGSGRDAVDIDARTEGDSA</sequence>
<dbReference type="InterPro" id="IPR003439">
    <property type="entry name" value="ABC_transporter-like_ATP-bd"/>
</dbReference>
<keyword evidence="1" id="KW-0813">Transport</keyword>
<feature type="domain" description="ABC transporter" evidence="4">
    <location>
        <begin position="6"/>
        <end position="223"/>
    </location>
</feature>
<protein>
    <submittedName>
        <fullName evidence="5">Putative branched-chain amino acid transport ATP-binding protein LivG</fullName>
    </submittedName>
</protein>
<dbReference type="PATRIC" id="fig|699431.3.peg.781"/>
<dbReference type="STRING" id="699431.SY89_00752"/>
<dbReference type="RefSeq" id="WP_054583144.1">
    <property type="nucleotide sequence ID" value="NZ_LGUC01000001.1"/>
</dbReference>
<dbReference type="InterPro" id="IPR051782">
    <property type="entry name" value="ABC_Transporter_VariousFunc"/>
</dbReference>
<dbReference type="PROSITE" id="PS50893">
    <property type="entry name" value="ABC_TRANSPORTER_2"/>
    <property type="match status" value="1"/>
</dbReference>
<evidence type="ECO:0000313" key="5">
    <source>
        <dbReference type="EMBL" id="KPN30030.1"/>
    </source>
</evidence>
<gene>
    <name evidence="5" type="primary">livG_1</name>
    <name evidence="5" type="ORF">SY89_00752</name>
</gene>
<evidence type="ECO:0000313" key="6">
    <source>
        <dbReference type="Proteomes" id="UP000050535"/>
    </source>
</evidence>
<dbReference type="OrthoDB" id="40048at2157"/>
<evidence type="ECO:0000256" key="2">
    <source>
        <dbReference type="ARBA" id="ARBA00022741"/>
    </source>
</evidence>
<keyword evidence="6" id="KW-1185">Reference proteome</keyword>
<dbReference type="Proteomes" id="UP000050535">
    <property type="component" value="Unassembled WGS sequence"/>
</dbReference>
<dbReference type="GO" id="GO:0016887">
    <property type="term" value="F:ATP hydrolysis activity"/>
    <property type="evidence" value="ECO:0007669"/>
    <property type="project" value="InterPro"/>
</dbReference>
<organism evidence="5 6">
    <name type="scientific">Halolamina pelagica</name>
    <dbReference type="NCBI Taxonomy" id="699431"/>
    <lineage>
        <taxon>Archaea</taxon>
        <taxon>Methanobacteriati</taxon>
        <taxon>Methanobacteriota</taxon>
        <taxon>Stenosarchaea group</taxon>
        <taxon>Halobacteria</taxon>
        <taxon>Halobacteriales</taxon>
        <taxon>Haloferacaceae</taxon>
    </lineage>
</organism>
<evidence type="ECO:0000256" key="3">
    <source>
        <dbReference type="ARBA" id="ARBA00022840"/>
    </source>
</evidence>
<evidence type="ECO:0000256" key="1">
    <source>
        <dbReference type="ARBA" id="ARBA00022448"/>
    </source>
</evidence>
<dbReference type="Pfam" id="PF00005">
    <property type="entry name" value="ABC_tran"/>
    <property type="match status" value="1"/>
</dbReference>
<dbReference type="EMBL" id="LGUC01000001">
    <property type="protein sequence ID" value="KPN30030.1"/>
    <property type="molecule type" value="Genomic_DNA"/>
</dbReference>
<comment type="caution">
    <text evidence="5">The sequence shown here is derived from an EMBL/GenBank/DDBJ whole genome shotgun (WGS) entry which is preliminary data.</text>
</comment>